<dbReference type="InterPro" id="IPR016187">
    <property type="entry name" value="CTDL_fold"/>
</dbReference>
<protein>
    <submittedName>
        <fullName evidence="3">C-type lectin domain-containing protein</fullName>
    </submittedName>
</protein>
<proteinExistence type="predicted"/>
<sequence length="259" mass="29327">MLDNVLISEYAVATFNNNSKNDFWIGANDLISKGKWSWLDNTPFDFTDWDKGEPQNISGANCGAIKMQEGLWTAADCFVQKPFVCAFSGTSTNLPTTQKPAPQTTTIKPKSCPDTWSYYNFTNSCYKVFLSQTWLEAETRCIIDKAHLASIHSREEDVFVATLSSPYSNSTNWWNGQTWVGFFTEDNNKEWHWTDGTPFDYFHWAAAYNPDNPGVENCGQIWSGALTQAAINEGYTFGDFNNYVCKDVVANFVCKIYLN</sequence>
<keyword evidence="2" id="KW-1185">Reference proteome</keyword>
<dbReference type="CDD" id="cd00037">
    <property type="entry name" value="CLECT"/>
    <property type="match status" value="1"/>
</dbReference>
<dbReference type="InterPro" id="IPR050111">
    <property type="entry name" value="C-type_lectin/snaclec_domain"/>
</dbReference>
<dbReference type="InterPro" id="IPR001304">
    <property type="entry name" value="C-type_lectin-like"/>
</dbReference>
<dbReference type="Proteomes" id="UP000887578">
    <property type="component" value="Unplaced"/>
</dbReference>
<dbReference type="PROSITE" id="PS50041">
    <property type="entry name" value="C_TYPE_LECTIN_2"/>
    <property type="match status" value="2"/>
</dbReference>
<name>A0A914PBD7_9BILA</name>
<organism evidence="2 3">
    <name type="scientific">Panagrolaimus davidi</name>
    <dbReference type="NCBI Taxonomy" id="227884"/>
    <lineage>
        <taxon>Eukaryota</taxon>
        <taxon>Metazoa</taxon>
        <taxon>Ecdysozoa</taxon>
        <taxon>Nematoda</taxon>
        <taxon>Chromadorea</taxon>
        <taxon>Rhabditida</taxon>
        <taxon>Tylenchina</taxon>
        <taxon>Panagrolaimomorpha</taxon>
        <taxon>Panagrolaimoidea</taxon>
        <taxon>Panagrolaimidae</taxon>
        <taxon>Panagrolaimus</taxon>
    </lineage>
</organism>
<evidence type="ECO:0000313" key="2">
    <source>
        <dbReference type="Proteomes" id="UP000887578"/>
    </source>
</evidence>
<dbReference type="SMART" id="SM00034">
    <property type="entry name" value="CLECT"/>
    <property type="match status" value="2"/>
</dbReference>
<dbReference type="Gene3D" id="3.10.100.10">
    <property type="entry name" value="Mannose-Binding Protein A, subunit A"/>
    <property type="match status" value="2"/>
</dbReference>
<dbReference type="Pfam" id="PF00059">
    <property type="entry name" value="Lectin_C"/>
    <property type="match status" value="2"/>
</dbReference>
<dbReference type="AlphaFoldDB" id="A0A914PBD7"/>
<feature type="domain" description="C-type lectin" evidence="1">
    <location>
        <begin position="9"/>
        <end position="86"/>
    </location>
</feature>
<evidence type="ECO:0000313" key="3">
    <source>
        <dbReference type="WBParaSite" id="PDA_v2.g14883.t1"/>
    </source>
</evidence>
<evidence type="ECO:0000259" key="1">
    <source>
        <dbReference type="PROSITE" id="PS50041"/>
    </source>
</evidence>
<dbReference type="SUPFAM" id="SSF56436">
    <property type="entry name" value="C-type lectin-like"/>
    <property type="match status" value="2"/>
</dbReference>
<dbReference type="InterPro" id="IPR016186">
    <property type="entry name" value="C-type_lectin-like/link_sf"/>
</dbReference>
<feature type="domain" description="C-type lectin" evidence="1">
    <location>
        <begin position="121"/>
        <end position="246"/>
    </location>
</feature>
<accession>A0A914PBD7</accession>
<dbReference type="PANTHER" id="PTHR22803">
    <property type="entry name" value="MANNOSE, PHOSPHOLIPASE, LECTIN RECEPTOR RELATED"/>
    <property type="match status" value="1"/>
</dbReference>
<reference evidence="3" key="1">
    <citation type="submission" date="2022-11" db="UniProtKB">
        <authorList>
            <consortium name="WormBaseParasite"/>
        </authorList>
    </citation>
    <scope>IDENTIFICATION</scope>
</reference>
<dbReference type="WBParaSite" id="PDA_v2.g14883.t1">
    <property type="protein sequence ID" value="PDA_v2.g14883.t1"/>
    <property type="gene ID" value="PDA_v2.g14883"/>
</dbReference>